<accession>A0A382ZPJ7</accession>
<dbReference type="Gene3D" id="1.10.606.20">
    <property type="match status" value="1"/>
</dbReference>
<name>A0A382ZPJ7_9ZZZZ</name>
<dbReference type="PROSITE" id="PS51257">
    <property type="entry name" value="PROKAR_LIPOPROTEIN"/>
    <property type="match status" value="1"/>
</dbReference>
<sequence>MKTNKIFFLSIILIIITIVACKDKSEPIVITPDEFHKSIDRVVDVMVHDIFSPPVASRIFA</sequence>
<feature type="non-terminal residue" evidence="1">
    <location>
        <position position="61"/>
    </location>
</feature>
<protein>
    <submittedName>
        <fullName evidence="1">Uncharacterized protein</fullName>
    </submittedName>
</protein>
<dbReference type="AlphaFoldDB" id="A0A382ZPJ7"/>
<reference evidence="1" key="1">
    <citation type="submission" date="2018-05" db="EMBL/GenBank/DDBJ databases">
        <authorList>
            <person name="Lanie J.A."/>
            <person name="Ng W.-L."/>
            <person name="Kazmierczak K.M."/>
            <person name="Andrzejewski T.M."/>
            <person name="Davidsen T.M."/>
            <person name="Wayne K.J."/>
            <person name="Tettelin H."/>
            <person name="Glass J.I."/>
            <person name="Rusch D."/>
            <person name="Podicherti R."/>
            <person name="Tsui H.-C.T."/>
            <person name="Winkler M.E."/>
        </authorList>
    </citation>
    <scope>NUCLEOTIDE SEQUENCE</scope>
</reference>
<dbReference type="EMBL" id="UINC01185651">
    <property type="protein sequence ID" value="SVD97467.1"/>
    <property type="molecule type" value="Genomic_DNA"/>
</dbReference>
<gene>
    <name evidence="1" type="ORF">METZ01_LOCUS450321</name>
</gene>
<evidence type="ECO:0000313" key="1">
    <source>
        <dbReference type="EMBL" id="SVD97467.1"/>
    </source>
</evidence>
<organism evidence="1">
    <name type="scientific">marine metagenome</name>
    <dbReference type="NCBI Taxonomy" id="408172"/>
    <lineage>
        <taxon>unclassified sequences</taxon>
        <taxon>metagenomes</taxon>
        <taxon>ecological metagenomes</taxon>
    </lineage>
</organism>
<proteinExistence type="predicted"/>